<dbReference type="EMBL" id="QAON01000005">
    <property type="protein sequence ID" value="PTQ89849.1"/>
    <property type="molecule type" value="Genomic_DNA"/>
</dbReference>
<evidence type="ECO:0000259" key="3">
    <source>
        <dbReference type="PROSITE" id="PS50977"/>
    </source>
</evidence>
<feature type="DNA-binding region" description="H-T-H motif" evidence="2">
    <location>
        <begin position="34"/>
        <end position="53"/>
    </location>
</feature>
<dbReference type="PRINTS" id="PR00455">
    <property type="entry name" value="HTHTETR"/>
</dbReference>
<dbReference type="PANTHER" id="PTHR43479">
    <property type="entry name" value="ACREF/ENVCD OPERON REPRESSOR-RELATED"/>
    <property type="match status" value="1"/>
</dbReference>
<organism evidence="4 5">
    <name type="scientific">Agitococcus lubricus</name>
    <dbReference type="NCBI Taxonomy" id="1077255"/>
    <lineage>
        <taxon>Bacteria</taxon>
        <taxon>Pseudomonadati</taxon>
        <taxon>Pseudomonadota</taxon>
        <taxon>Gammaproteobacteria</taxon>
        <taxon>Moraxellales</taxon>
        <taxon>Moraxellaceae</taxon>
        <taxon>Agitococcus</taxon>
    </lineage>
</organism>
<dbReference type="PROSITE" id="PS01081">
    <property type="entry name" value="HTH_TETR_1"/>
    <property type="match status" value="1"/>
</dbReference>
<dbReference type="InterPro" id="IPR009057">
    <property type="entry name" value="Homeodomain-like_sf"/>
</dbReference>
<reference evidence="4 5" key="1">
    <citation type="submission" date="2018-04" db="EMBL/GenBank/DDBJ databases">
        <title>Genomic Encyclopedia of Archaeal and Bacterial Type Strains, Phase II (KMG-II): from individual species to whole genera.</title>
        <authorList>
            <person name="Goeker M."/>
        </authorList>
    </citation>
    <scope>NUCLEOTIDE SEQUENCE [LARGE SCALE GENOMIC DNA]</scope>
    <source>
        <strain evidence="4 5">DSM 5822</strain>
    </source>
</reference>
<keyword evidence="5" id="KW-1185">Reference proteome</keyword>
<dbReference type="SUPFAM" id="SSF46689">
    <property type="entry name" value="Homeodomain-like"/>
    <property type="match status" value="1"/>
</dbReference>
<gene>
    <name evidence="4" type="ORF">C8N29_105177</name>
</gene>
<dbReference type="AlphaFoldDB" id="A0A2T5J0I5"/>
<dbReference type="Gene3D" id="1.10.357.10">
    <property type="entry name" value="Tetracycline Repressor, domain 2"/>
    <property type="match status" value="1"/>
</dbReference>
<evidence type="ECO:0000256" key="1">
    <source>
        <dbReference type="ARBA" id="ARBA00023125"/>
    </source>
</evidence>
<dbReference type="InterPro" id="IPR050624">
    <property type="entry name" value="HTH-type_Tx_Regulator"/>
</dbReference>
<dbReference type="InterPro" id="IPR001647">
    <property type="entry name" value="HTH_TetR"/>
</dbReference>
<evidence type="ECO:0000313" key="4">
    <source>
        <dbReference type="EMBL" id="PTQ89849.1"/>
    </source>
</evidence>
<dbReference type="InterPro" id="IPR023772">
    <property type="entry name" value="DNA-bd_HTH_TetR-type_CS"/>
</dbReference>
<comment type="caution">
    <text evidence="4">The sequence shown here is derived from an EMBL/GenBank/DDBJ whole genome shotgun (WGS) entry which is preliminary data.</text>
</comment>
<name>A0A2T5J0I5_9GAMM</name>
<dbReference type="PANTHER" id="PTHR43479:SF11">
    <property type="entry name" value="ACREF_ENVCD OPERON REPRESSOR-RELATED"/>
    <property type="match status" value="1"/>
</dbReference>
<dbReference type="GO" id="GO:0003677">
    <property type="term" value="F:DNA binding"/>
    <property type="evidence" value="ECO:0007669"/>
    <property type="project" value="UniProtKB-UniRule"/>
</dbReference>
<dbReference type="Proteomes" id="UP000244223">
    <property type="component" value="Unassembled WGS sequence"/>
</dbReference>
<dbReference type="Pfam" id="PF00440">
    <property type="entry name" value="TetR_N"/>
    <property type="match status" value="1"/>
</dbReference>
<evidence type="ECO:0000313" key="5">
    <source>
        <dbReference type="Proteomes" id="UP000244223"/>
    </source>
</evidence>
<dbReference type="OrthoDB" id="9812484at2"/>
<proteinExistence type="predicted"/>
<evidence type="ECO:0000256" key="2">
    <source>
        <dbReference type="PROSITE-ProRule" id="PRU00335"/>
    </source>
</evidence>
<protein>
    <submittedName>
        <fullName evidence="4">TetR family transcriptional regulator</fullName>
    </submittedName>
</protein>
<dbReference type="PROSITE" id="PS50977">
    <property type="entry name" value="HTH_TETR_2"/>
    <property type="match status" value="1"/>
</dbReference>
<dbReference type="RefSeq" id="WP_107865364.1">
    <property type="nucleotide sequence ID" value="NZ_QAON01000005.1"/>
</dbReference>
<sequence length="208" mass="23904">MKKKPVQQRSQAMVANIVNATYEAVTRYGIEGLTTAKVAELADVSIGSLYQYFRNKQELIAALIEHNTEQMIHDLQQIVTANPHASLDDILNRALRHGFQLFREDKVCFEIVKNWLSLPVQEAIDLIYDAGTEFGRIFFLQHAQDYPLTDLHVKSFIIINSTLFTMIRYMNNRHKLISEEQMIDGLQQMIISYIQSSAQQSMDIAKQP</sequence>
<feature type="domain" description="HTH tetR-type" evidence="3">
    <location>
        <begin position="11"/>
        <end position="71"/>
    </location>
</feature>
<accession>A0A2T5J0I5</accession>
<keyword evidence="1 2" id="KW-0238">DNA-binding</keyword>